<dbReference type="EMBL" id="CP163432">
    <property type="protein sequence ID" value="XDQ13471.1"/>
    <property type="molecule type" value="Genomic_DNA"/>
</dbReference>
<name>A0AB39N4S9_9ACTN</name>
<reference evidence="3" key="1">
    <citation type="submission" date="2024-07" db="EMBL/GenBank/DDBJ databases">
        <authorList>
            <person name="Yu S.T."/>
        </authorList>
    </citation>
    <scope>NUCLEOTIDE SEQUENCE</scope>
    <source>
        <strain evidence="3">R11</strain>
    </source>
</reference>
<keyword evidence="2" id="KW-0812">Transmembrane</keyword>
<evidence type="ECO:0000313" key="3">
    <source>
        <dbReference type="EMBL" id="XDQ13471.1"/>
    </source>
</evidence>
<evidence type="ECO:0000256" key="2">
    <source>
        <dbReference type="SAM" id="Phobius"/>
    </source>
</evidence>
<feature type="region of interest" description="Disordered" evidence="1">
    <location>
        <begin position="75"/>
        <end position="115"/>
    </location>
</feature>
<accession>A0AB39N4S9</accession>
<organism evidence="3">
    <name type="scientific">Streptomyces sp. R11</name>
    <dbReference type="NCBI Taxonomy" id="3238625"/>
    <lineage>
        <taxon>Bacteria</taxon>
        <taxon>Bacillati</taxon>
        <taxon>Actinomycetota</taxon>
        <taxon>Actinomycetes</taxon>
        <taxon>Kitasatosporales</taxon>
        <taxon>Streptomycetaceae</taxon>
        <taxon>Streptomyces</taxon>
    </lineage>
</organism>
<evidence type="ECO:0008006" key="4">
    <source>
        <dbReference type="Google" id="ProtNLM"/>
    </source>
</evidence>
<keyword evidence="2" id="KW-1133">Transmembrane helix</keyword>
<dbReference type="RefSeq" id="WP_369273534.1">
    <property type="nucleotide sequence ID" value="NZ_CP163432.1"/>
</dbReference>
<proteinExistence type="predicted"/>
<feature type="compositionally biased region" description="Basic residues" evidence="1">
    <location>
        <begin position="75"/>
        <end position="86"/>
    </location>
</feature>
<keyword evidence="2" id="KW-0472">Membrane</keyword>
<protein>
    <recommendedName>
        <fullName evidence="4">Integral membrane protein</fullName>
    </recommendedName>
</protein>
<evidence type="ECO:0000256" key="1">
    <source>
        <dbReference type="SAM" id="MobiDB-lite"/>
    </source>
</evidence>
<dbReference type="AlphaFoldDB" id="A0AB39N4S9"/>
<sequence length="125" mass="12986">MIILGLAIPVAAVVIGVARVLSNSGSALDFTGGFSVLGVDVTGSAGTLFLYGIVVGAAALFGLILILTGTRHATRRGRTARGRLKHEHGSARAQTAQAEGADEDPAGLVEGPRHEDHWFRHRAAH</sequence>
<feature type="transmembrane region" description="Helical" evidence="2">
    <location>
        <begin position="46"/>
        <end position="68"/>
    </location>
</feature>
<gene>
    <name evidence="3" type="ORF">AB5J55_29490</name>
</gene>